<accession>A0A089LNC8</accession>
<dbReference type="Gene3D" id="3.20.110.10">
    <property type="entry name" value="Glycoside hydrolase 38, N terminal domain"/>
    <property type="match status" value="1"/>
</dbReference>
<evidence type="ECO:0000259" key="5">
    <source>
        <dbReference type="SMART" id="SM00872"/>
    </source>
</evidence>
<evidence type="ECO:0000313" key="7">
    <source>
        <dbReference type="Proteomes" id="UP000029518"/>
    </source>
</evidence>
<dbReference type="CDD" id="cd10814">
    <property type="entry name" value="GH38N_AMII_SpGH38_like"/>
    <property type="match status" value="1"/>
</dbReference>
<dbReference type="Pfam" id="PF01074">
    <property type="entry name" value="Glyco_hydro_38N"/>
    <property type="match status" value="1"/>
</dbReference>
<organism evidence="6 7">
    <name type="scientific">Paenibacillus borealis</name>
    <dbReference type="NCBI Taxonomy" id="160799"/>
    <lineage>
        <taxon>Bacteria</taxon>
        <taxon>Bacillati</taxon>
        <taxon>Bacillota</taxon>
        <taxon>Bacilli</taxon>
        <taxon>Bacillales</taxon>
        <taxon>Paenibacillaceae</taxon>
        <taxon>Paenibacillus</taxon>
    </lineage>
</organism>
<dbReference type="GO" id="GO:0006013">
    <property type="term" value="P:mannose metabolic process"/>
    <property type="evidence" value="ECO:0007669"/>
    <property type="project" value="InterPro"/>
</dbReference>
<dbReference type="KEGG" id="pbd:PBOR_29890"/>
<dbReference type="InterPro" id="IPR037094">
    <property type="entry name" value="Glyco_hydro_38_cen_sf"/>
</dbReference>
<dbReference type="InterPro" id="IPR011682">
    <property type="entry name" value="Glyco_hydro_38_C"/>
</dbReference>
<dbReference type="GO" id="GO:0030246">
    <property type="term" value="F:carbohydrate binding"/>
    <property type="evidence" value="ECO:0007669"/>
    <property type="project" value="InterPro"/>
</dbReference>
<dbReference type="AlphaFoldDB" id="A0A089LNC8"/>
<keyword evidence="7" id="KW-1185">Reference proteome</keyword>
<dbReference type="Pfam" id="PF07748">
    <property type="entry name" value="Glyco_hydro_38C"/>
    <property type="match status" value="1"/>
</dbReference>
<reference evidence="6" key="1">
    <citation type="submission" date="2014-08" db="EMBL/GenBank/DDBJ databases">
        <title>Comparative genomics of the Paenibacillus odorifer group.</title>
        <authorList>
            <person name="den Bakker H.C."/>
            <person name="Tsai Y.-C.Y.-C."/>
            <person name="Martin N."/>
            <person name="Korlach J."/>
            <person name="Wiedmann M."/>
        </authorList>
    </citation>
    <scope>NUCLEOTIDE SEQUENCE [LARGE SCALE GENOMIC DNA]</scope>
    <source>
        <strain evidence="6">DSM 13188</strain>
    </source>
</reference>
<dbReference type="Gene3D" id="2.60.40.2210">
    <property type="match status" value="1"/>
</dbReference>
<keyword evidence="2" id="KW-0479">Metal-binding</keyword>
<dbReference type="Gene3D" id="1.20.1270.50">
    <property type="entry name" value="Glycoside hydrolase family 38, central domain"/>
    <property type="match status" value="1"/>
</dbReference>
<keyword evidence="3" id="KW-0378">Hydrolase</keyword>
<dbReference type="InterPro" id="IPR041147">
    <property type="entry name" value="GH38_C"/>
</dbReference>
<dbReference type="SUPFAM" id="SSF74650">
    <property type="entry name" value="Galactose mutarotase-like"/>
    <property type="match status" value="1"/>
</dbReference>
<dbReference type="Pfam" id="PF17677">
    <property type="entry name" value="Glyco_hydro38C2"/>
    <property type="match status" value="1"/>
</dbReference>
<evidence type="ECO:0000313" key="6">
    <source>
        <dbReference type="EMBL" id="AIQ60678.1"/>
    </source>
</evidence>
<comment type="similarity">
    <text evidence="1">Belongs to the glycosyl hydrolase 38 family.</text>
</comment>
<dbReference type="SMART" id="SM00872">
    <property type="entry name" value="Alpha-mann_mid"/>
    <property type="match status" value="1"/>
</dbReference>
<dbReference type="InterPro" id="IPR028995">
    <property type="entry name" value="Glyco_hydro_57/38_cen_sf"/>
</dbReference>
<dbReference type="Pfam" id="PF09261">
    <property type="entry name" value="Alpha-mann_mid"/>
    <property type="match status" value="1"/>
</dbReference>
<feature type="domain" description="Glycoside hydrolase family 38 central" evidence="5">
    <location>
        <begin position="298"/>
        <end position="371"/>
    </location>
</feature>
<dbReference type="EMBL" id="CP009285">
    <property type="protein sequence ID" value="AIQ60678.1"/>
    <property type="molecule type" value="Genomic_DNA"/>
</dbReference>
<dbReference type="PANTHER" id="PTHR46017:SF2">
    <property type="entry name" value="MANNOSYLGLYCERATE HYDROLASE"/>
    <property type="match status" value="1"/>
</dbReference>
<evidence type="ECO:0000256" key="2">
    <source>
        <dbReference type="ARBA" id="ARBA00022723"/>
    </source>
</evidence>
<sequence length="920" mass="101983">MKAKQTVHVVSHTHWDREWYMPYEAHHVRLIETMNSLLDTFERDPEFRSFYLDGQTIVFEDYLQVHPEKKELLQRLSREGKLAAGPWYVLQDEFLTSSEANVRNLQIGLRDAREIGTVSRLGYFPDSFGNMGQAAQILRQAGIGTAVFGRGVKATGFNNQTLDSGHLESPFSELIWESPDGSEVLGILFANWYNNGMEIPVDPAEARVYWDQRLEQASRYASTPHLLLLNGCDHQPVQQNLSAALRTARELYPETEFLHSDYDSYIRSLRAELPEELTRIRGELRGQRTDGWYSLVNTASARVWIKQRNQQAQTLLEKTAEPLAALAHTLGSPYPHALFRYAWKTLMQNHPHDSICGCSVDEVYREMDIRFAKSTEVGRNLARASADYISSRIDTSGFSAYGADAVPFTVYNTSGYGESRVVTLELEWSRRYFSQSENPVEIAGEVERRSHAAGILVDSHGRQLAAEITDLGVRFGYDLPDDRFRQPYMARALRITFEADDLPGMGYRSFAWIPVTGEVSSEAHKAAAADEGNSVSLAVSANTLENPLLRVSVEPDGSLTLLDKKTGVTYAGLGVYEDAGDIGNEYIFYQPPGEAPITTAGLKAEITLVEDMPWRATIEIMHQLEIPAAADERLAEEIRTMVLFNERLSGRSASTVPLRIVTRVSLERSGAGVKVSASFDNQACDHRLRALFPAGIDAAVHYADSVFEVAERQTVPAPEWKNPSYCHHMQTFVDVHGPDRGLVIAGKGLNEYEVLQDGKGTIAVTLLRAVGELGDWGVFPTPEAQCLGPCEAEWMIIPHGGAADRYAAYREAYAFPVPAFTADTRLHGGELPPDAGWLHWSGERLAFSSLKIAEDSGDAIARWYNLSGEDTGLKLETEAAAYETTILEEAAGAPVGAVLAVQGFKIVTVGIPGTLRQKGR</sequence>
<evidence type="ECO:0000256" key="4">
    <source>
        <dbReference type="ARBA" id="ARBA00023295"/>
    </source>
</evidence>
<dbReference type="GO" id="GO:0009313">
    <property type="term" value="P:oligosaccharide catabolic process"/>
    <property type="evidence" value="ECO:0007669"/>
    <property type="project" value="TreeGrafter"/>
</dbReference>
<dbReference type="OrthoDB" id="9764050at2"/>
<dbReference type="InterPro" id="IPR011330">
    <property type="entry name" value="Glyco_hydro/deAcase_b/a-brl"/>
</dbReference>
<dbReference type="InterPro" id="IPR015341">
    <property type="entry name" value="Glyco_hydro_38_cen"/>
</dbReference>
<dbReference type="Proteomes" id="UP000029518">
    <property type="component" value="Chromosome"/>
</dbReference>
<gene>
    <name evidence="6" type="ORF">PBOR_29890</name>
</gene>
<name>A0A089LNC8_PAEBO</name>
<protein>
    <submittedName>
        <fullName evidence="6">Alpha-mannosidase</fullName>
    </submittedName>
</protein>
<dbReference type="RefSeq" id="WP_042217247.1">
    <property type="nucleotide sequence ID" value="NZ_CP009285.1"/>
</dbReference>
<keyword evidence="4" id="KW-0326">Glycosidase</keyword>
<dbReference type="SUPFAM" id="SSF88688">
    <property type="entry name" value="Families 57/38 glycoside transferase middle domain"/>
    <property type="match status" value="1"/>
</dbReference>
<dbReference type="Gene3D" id="2.70.98.30">
    <property type="entry name" value="Golgi alpha-mannosidase II, domain 4"/>
    <property type="match status" value="1"/>
</dbReference>
<dbReference type="PANTHER" id="PTHR46017">
    <property type="entry name" value="ALPHA-MANNOSIDASE 2C1"/>
    <property type="match status" value="1"/>
</dbReference>
<dbReference type="InterPro" id="IPR041509">
    <property type="entry name" value="GH38_beta-1"/>
</dbReference>
<evidence type="ECO:0000256" key="3">
    <source>
        <dbReference type="ARBA" id="ARBA00022801"/>
    </source>
</evidence>
<dbReference type="InterPro" id="IPR011013">
    <property type="entry name" value="Gal_mutarotase_sf_dom"/>
</dbReference>
<evidence type="ECO:0000256" key="1">
    <source>
        <dbReference type="ARBA" id="ARBA00009792"/>
    </source>
</evidence>
<dbReference type="Gene3D" id="2.60.40.2220">
    <property type="match status" value="1"/>
</dbReference>
<dbReference type="GO" id="GO:0046872">
    <property type="term" value="F:metal ion binding"/>
    <property type="evidence" value="ECO:0007669"/>
    <property type="project" value="UniProtKB-KW"/>
</dbReference>
<dbReference type="InterPro" id="IPR000602">
    <property type="entry name" value="Glyco_hydro_38_N"/>
</dbReference>
<dbReference type="Pfam" id="PF18438">
    <property type="entry name" value="Glyco_hydro_38"/>
    <property type="match status" value="1"/>
</dbReference>
<dbReference type="SUPFAM" id="SSF88713">
    <property type="entry name" value="Glycoside hydrolase/deacetylase"/>
    <property type="match status" value="1"/>
</dbReference>
<dbReference type="HOGENOM" id="CLU_003442_2_1_9"/>
<dbReference type="GO" id="GO:0004559">
    <property type="term" value="F:alpha-mannosidase activity"/>
    <property type="evidence" value="ECO:0007669"/>
    <property type="project" value="InterPro"/>
</dbReference>
<dbReference type="InterPro" id="IPR027291">
    <property type="entry name" value="Glyco_hydro_38_N_sf"/>
</dbReference>
<proteinExistence type="inferred from homology"/>